<dbReference type="RefSeq" id="WP_212226552.1">
    <property type="nucleotide sequence ID" value="NZ_JAGUCN010000004.1"/>
</dbReference>
<reference evidence="1 2" key="1">
    <citation type="journal article" date="2014" name="Int. J. Syst. Evol. Microbiol.">
        <title>Carboxylicivirga gen. nov. in the family Marinilabiliaceae with two novel species, Carboxylicivirga mesophila sp. nov. and Carboxylicivirga taeanensis sp. nov., and reclassification of Cytophaga fermentans as Saccharicrinis fermentans gen. nov., comb. nov.</title>
        <authorList>
            <person name="Yang S.H."/>
            <person name="Seo H.S."/>
            <person name="Woo J.H."/>
            <person name="Oh H.M."/>
            <person name="Jang H."/>
            <person name="Lee J.H."/>
            <person name="Kim S.J."/>
            <person name="Kwon K.K."/>
        </authorList>
    </citation>
    <scope>NUCLEOTIDE SEQUENCE [LARGE SCALE GENOMIC DNA]</scope>
    <source>
        <strain evidence="1 2">JCM 18290</strain>
    </source>
</reference>
<name>A0ABS5K787_9BACT</name>
<dbReference type="Proteomes" id="UP000721861">
    <property type="component" value="Unassembled WGS sequence"/>
</dbReference>
<accession>A0ABS5K787</accession>
<organism evidence="1 2">
    <name type="scientific">Carboxylicivirga mesophila</name>
    <dbReference type="NCBI Taxonomy" id="1166478"/>
    <lineage>
        <taxon>Bacteria</taxon>
        <taxon>Pseudomonadati</taxon>
        <taxon>Bacteroidota</taxon>
        <taxon>Bacteroidia</taxon>
        <taxon>Marinilabiliales</taxon>
        <taxon>Marinilabiliaceae</taxon>
        <taxon>Carboxylicivirga</taxon>
    </lineage>
</organism>
<sequence>MKQILILMLMLSLVLTSCDKDEEKETTVDVNIIGAWERYKECTGVDGNWSEVLVFNDGGTGSQVYEENFNGEYTEGK</sequence>
<dbReference type="PROSITE" id="PS51257">
    <property type="entry name" value="PROKAR_LIPOPROTEIN"/>
    <property type="match status" value="1"/>
</dbReference>
<protein>
    <recommendedName>
        <fullName evidence="3">Lipocalin-like domain-containing protein</fullName>
    </recommendedName>
</protein>
<dbReference type="EMBL" id="JAGUCN010000004">
    <property type="protein sequence ID" value="MBS2210855.1"/>
    <property type="molecule type" value="Genomic_DNA"/>
</dbReference>
<evidence type="ECO:0000313" key="1">
    <source>
        <dbReference type="EMBL" id="MBS2210855.1"/>
    </source>
</evidence>
<evidence type="ECO:0008006" key="3">
    <source>
        <dbReference type="Google" id="ProtNLM"/>
    </source>
</evidence>
<proteinExistence type="predicted"/>
<comment type="caution">
    <text evidence="1">The sequence shown here is derived from an EMBL/GenBank/DDBJ whole genome shotgun (WGS) entry which is preliminary data.</text>
</comment>
<gene>
    <name evidence="1" type="ORF">KEM09_05565</name>
</gene>
<evidence type="ECO:0000313" key="2">
    <source>
        <dbReference type="Proteomes" id="UP000721861"/>
    </source>
</evidence>
<keyword evidence="2" id="KW-1185">Reference proteome</keyword>